<proteinExistence type="predicted"/>
<evidence type="ECO:0000256" key="1">
    <source>
        <dbReference type="SAM" id="Coils"/>
    </source>
</evidence>
<feature type="domain" description="NFACT RNA-binding" evidence="2">
    <location>
        <begin position="414"/>
        <end position="511"/>
    </location>
</feature>
<gene>
    <name evidence="3" type="ORF">QNI16_05985</name>
</gene>
<dbReference type="InterPro" id="IPR008532">
    <property type="entry name" value="NFACT_RNA-bd"/>
</dbReference>
<evidence type="ECO:0000313" key="4">
    <source>
        <dbReference type="Proteomes" id="UP001241110"/>
    </source>
</evidence>
<dbReference type="GO" id="GO:0043023">
    <property type="term" value="F:ribosomal large subunit binding"/>
    <property type="evidence" value="ECO:0007669"/>
    <property type="project" value="TreeGrafter"/>
</dbReference>
<evidence type="ECO:0000259" key="2">
    <source>
        <dbReference type="Pfam" id="PF05670"/>
    </source>
</evidence>
<dbReference type="GO" id="GO:1990112">
    <property type="term" value="C:RQC complex"/>
    <property type="evidence" value="ECO:0007669"/>
    <property type="project" value="TreeGrafter"/>
</dbReference>
<dbReference type="Gene3D" id="2.30.310.10">
    <property type="entry name" value="ibrinogen binding protein from staphylococcus aureus domain"/>
    <property type="match status" value="1"/>
</dbReference>
<dbReference type="Proteomes" id="UP001241110">
    <property type="component" value="Unassembled WGS sequence"/>
</dbReference>
<dbReference type="PANTHER" id="PTHR15239:SF6">
    <property type="entry name" value="RIBOSOME QUALITY CONTROL COMPLEX SUBUNIT NEMF"/>
    <property type="match status" value="1"/>
</dbReference>
<dbReference type="GO" id="GO:0000049">
    <property type="term" value="F:tRNA binding"/>
    <property type="evidence" value="ECO:0007669"/>
    <property type="project" value="TreeGrafter"/>
</dbReference>
<dbReference type="EMBL" id="JASJOS010000002">
    <property type="protein sequence ID" value="MDJ1480028.1"/>
    <property type="molecule type" value="Genomic_DNA"/>
</dbReference>
<organism evidence="3 4">
    <name type="scientific">Xanthocytophaga flava</name>
    <dbReference type="NCBI Taxonomy" id="3048013"/>
    <lineage>
        <taxon>Bacteria</taxon>
        <taxon>Pseudomonadati</taxon>
        <taxon>Bacteroidota</taxon>
        <taxon>Cytophagia</taxon>
        <taxon>Cytophagales</taxon>
        <taxon>Rhodocytophagaceae</taxon>
        <taxon>Xanthocytophaga</taxon>
    </lineage>
</organism>
<dbReference type="Pfam" id="PF05670">
    <property type="entry name" value="NFACT-R_1"/>
    <property type="match status" value="1"/>
</dbReference>
<dbReference type="GO" id="GO:0072344">
    <property type="term" value="P:rescue of stalled ribosome"/>
    <property type="evidence" value="ECO:0007669"/>
    <property type="project" value="TreeGrafter"/>
</dbReference>
<sequence length="527" mass="61052">MHNNYYYLRQVSSALAPILIGRTVDSTFSQDRDELVISFLSKTDLFFIRAILKNSFVCLTFPSEFHRARKNTVELFSELTGRTVEKIIQYKNDRSFAIQLDSGLLLLFKLHGNRSNVLLYKDNKVIELFQNNIEADLSLSPESLHRDISPTFEDFIQNKQNPATVYPTLGKPVAAYLKQEKFPTKSAQEQWTTLQQFIYNLENPSSFYVVRSPAHLSTGNSSFQLTLFPTGNTEFESADPLEIANRFYSLYARESTFDKERQQVLHKLEKQKKQTESYLTKTYEKLNQIQTEARHEQLANILMANIHQIPPGSETVELFDFYHNQTIRIKLKKEISAQKNAETYYRKAKNEKIEIEILEKAITQKESEMAQIKKYMTDIIAIQNLKVLRNYVKDYDLASTSTIPAIQELFKRFEYQGFEILVGKNAKNNDLLTREYAWKEDLWLHAKDVTGSHVVIKYQSGKKFPEPVIEKAAQLAAYYSKRKNDTLCPVTVTPRKYIRKPKGLPEGAVIIDKEQVVLVEPADFSRL</sequence>
<evidence type="ECO:0000313" key="3">
    <source>
        <dbReference type="EMBL" id="MDJ1480028.1"/>
    </source>
</evidence>
<dbReference type="Pfam" id="PF05833">
    <property type="entry name" value="NFACT_N"/>
    <property type="match status" value="1"/>
</dbReference>
<name>A0AAE3QME7_9BACT</name>
<dbReference type="RefSeq" id="WP_313976596.1">
    <property type="nucleotide sequence ID" value="NZ_JASJOS010000002.1"/>
</dbReference>
<dbReference type="PANTHER" id="PTHR15239">
    <property type="entry name" value="NUCLEAR EXPORT MEDIATOR FACTOR NEMF"/>
    <property type="match status" value="1"/>
</dbReference>
<reference evidence="3" key="1">
    <citation type="submission" date="2023-05" db="EMBL/GenBank/DDBJ databases">
        <authorList>
            <person name="Zhang X."/>
        </authorList>
    </citation>
    <scope>NUCLEOTIDE SEQUENCE</scope>
    <source>
        <strain evidence="3">YF14B1</strain>
    </source>
</reference>
<protein>
    <submittedName>
        <fullName evidence="3">NFACT RNA binding domain-containing protein</fullName>
    </submittedName>
</protein>
<dbReference type="AlphaFoldDB" id="A0AAE3QME7"/>
<feature type="coiled-coil region" evidence="1">
    <location>
        <begin position="341"/>
        <end position="375"/>
    </location>
</feature>
<keyword evidence="1" id="KW-0175">Coiled coil</keyword>
<comment type="caution">
    <text evidence="3">The sequence shown here is derived from an EMBL/GenBank/DDBJ whole genome shotgun (WGS) entry which is preliminary data.</text>
</comment>
<dbReference type="InterPro" id="IPR051608">
    <property type="entry name" value="RQC_Subunit_NEMF"/>
</dbReference>
<accession>A0AAE3QME7</accession>